<dbReference type="SMART" id="SM00320">
    <property type="entry name" value="WD40"/>
    <property type="match status" value="3"/>
</dbReference>
<dbReference type="PANTHER" id="PTHR19848:SF8">
    <property type="entry name" value="F-BOX AND WD REPEAT DOMAIN CONTAINING 7"/>
    <property type="match status" value="1"/>
</dbReference>
<name>A0A0C3D100_9AGAM</name>
<evidence type="ECO:0000256" key="1">
    <source>
        <dbReference type="ARBA" id="ARBA00022574"/>
    </source>
</evidence>
<dbReference type="SUPFAM" id="SSF50978">
    <property type="entry name" value="WD40 repeat-like"/>
    <property type="match status" value="1"/>
</dbReference>
<feature type="non-terminal residue" evidence="4">
    <location>
        <position position="177"/>
    </location>
</feature>
<gene>
    <name evidence="4" type="ORF">SCLCIDRAFT_1188260</name>
</gene>
<dbReference type="InterPro" id="IPR001680">
    <property type="entry name" value="WD40_rpt"/>
</dbReference>
<feature type="repeat" description="WD" evidence="3">
    <location>
        <begin position="144"/>
        <end position="177"/>
    </location>
</feature>
<dbReference type="PANTHER" id="PTHR19848">
    <property type="entry name" value="WD40 REPEAT PROTEIN"/>
    <property type="match status" value="1"/>
</dbReference>
<keyword evidence="5" id="KW-1185">Reference proteome</keyword>
<dbReference type="OrthoDB" id="6262491at2759"/>
<accession>A0A0C3D100</accession>
<dbReference type="Proteomes" id="UP000053989">
    <property type="component" value="Unassembled WGS sequence"/>
</dbReference>
<dbReference type="AlphaFoldDB" id="A0A0C3D100"/>
<keyword evidence="2" id="KW-0677">Repeat</keyword>
<protein>
    <submittedName>
        <fullName evidence="4">Uncharacterized protein</fullName>
    </submittedName>
</protein>
<dbReference type="EMBL" id="KN822749">
    <property type="protein sequence ID" value="KIM50074.1"/>
    <property type="molecule type" value="Genomic_DNA"/>
</dbReference>
<dbReference type="Pfam" id="PF00400">
    <property type="entry name" value="WD40"/>
    <property type="match status" value="5"/>
</dbReference>
<dbReference type="InParanoid" id="A0A0C3D100"/>
<dbReference type="InterPro" id="IPR020472">
    <property type="entry name" value="WD40_PAC1"/>
</dbReference>
<feature type="repeat" description="WD" evidence="3">
    <location>
        <begin position="101"/>
        <end position="142"/>
    </location>
</feature>
<dbReference type="PRINTS" id="PR00320">
    <property type="entry name" value="GPROTEINBRPT"/>
</dbReference>
<keyword evidence="1 3" id="KW-0853">WD repeat</keyword>
<reference evidence="5" key="2">
    <citation type="submission" date="2015-01" db="EMBL/GenBank/DDBJ databases">
        <title>Evolutionary Origins and Diversification of the Mycorrhizal Mutualists.</title>
        <authorList>
            <consortium name="DOE Joint Genome Institute"/>
            <consortium name="Mycorrhizal Genomics Consortium"/>
            <person name="Kohler A."/>
            <person name="Kuo A."/>
            <person name="Nagy L.G."/>
            <person name="Floudas D."/>
            <person name="Copeland A."/>
            <person name="Barry K.W."/>
            <person name="Cichocki N."/>
            <person name="Veneault-Fourrey C."/>
            <person name="LaButti K."/>
            <person name="Lindquist E.A."/>
            <person name="Lipzen A."/>
            <person name="Lundell T."/>
            <person name="Morin E."/>
            <person name="Murat C."/>
            <person name="Riley R."/>
            <person name="Ohm R."/>
            <person name="Sun H."/>
            <person name="Tunlid A."/>
            <person name="Henrissat B."/>
            <person name="Grigoriev I.V."/>
            <person name="Hibbett D.S."/>
            <person name="Martin F."/>
        </authorList>
    </citation>
    <scope>NUCLEOTIDE SEQUENCE [LARGE SCALE GENOMIC DNA]</scope>
    <source>
        <strain evidence="5">Foug A</strain>
    </source>
</reference>
<dbReference type="Gene3D" id="2.130.10.10">
    <property type="entry name" value="YVTN repeat-like/Quinoprotein amine dehydrogenase"/>
    <property type="match status" value="3"/>
</dbReference>
<feature type="repeat" description="WD" evidence="3">
    <location>
        <begin position="1"/>
        <end position="28"/>
    </location>
</feature>
<dbReference type="PROSITE" id="PS50294">
    <property type="entry name" value="WD_REPEATS_REGION"/>
    <property type="match status" value="4"/>
</dbReference>
<dbReference type="InterPro" id="IPR036322">
    <property type="entry name" value="WD40_repeat_dom_sf"/>
</dbReference>
<feature type="repeat" description="WD" evidence="3">
    <location>
        <begin position="65"/>
        <end position="99"/>
    </location>
</feature>
<dbReference type="CDD" id="cd00200">
    <property type="entry name" value="WD40"/>
    <property type="match status" value="1"/>
</dbReference>
<dbReference type="PROSITE" id="PS00678">
    <property type="entry name" value="WD_REPEATS_1"/>
    <property type="match status" value="1"/>
</dbReference>
<evidence type="ECO:0000313" key="4">
    <source>
        <dbReference type="EMBL" id="KIM50074.1"/>
    </source>
</evidence>
<evidence type="ECO:0000256" key="3">
    <source>
        <dbReference type="PROSITE-ProRule" id="PRU00221"/>
    </source>
</evidence>
<dbReference type="InterPro" id="IPR019775">
    <property type="entry name" value="WD40_repeat_CS"/>
</dbReference>
<proteinExistence type="predicted"/>
<reference evidence="4 5" key="1">
    <citation type="submission" date="2014-04" db="EMBL/GenBank/DDBJ databases">
        <authorList>
            <consortium name="DOE Joint Genome Institute"/>
            <person name="Kuo A."/>
            <person name="Kohler A."/>
            <person name="Nagy L.G."/>
            <person name="Floudas D."/>
            <person name="Copeland A."/>
            <person name="Barry K.W."/>
            <person name="Cichocki N."/>
            <person name="Veneault-Fourrey C."/>
            <person name="LaButti K."/>
            <person name="Lindquist E.A."/>
            <person name="Lipzen A."/>
            <person name="Lundell T."/>
            <person name="Morin E."/>
            <person name="Murat C."/>
            <person name="Sun H."/>
            <person name="Tunlid A."/>
            <person name="Henrissat B."/>
            <person name="Grigoriev I.V."/>
            <person name="Hibbett D.S."/>
            <person name="Martin F."/>
            <person name="Nordberg H.P."/>
            <person name="Cantor M.N."/>
            <person name="Hua S.X."/>
        </authorList>
    </citation>
    <scope>NUCLEOTIDE SEQUENCE [LARGE SCALE GENOMIC DNA]</scope>
    <source>
        <strain evidence="4 5">Foug A</strain>
    </source>
</reference>
<evidence type="ECO:0000313" key="5">
    <source>
        <dbReference type="Proteomes" id="UP000053989"/>
    </source>
</evidence>
<dbReference type="InterPro" id="IPR015943">
    <property type="entry name" value="WD40/YVTN_repeat-like_dom_sf"/>
</dbReference>
<feature type="non-terminal residue" evidence="4">
    <location>
        <position position="1"/>
    </location>
</feature>
<dbReference type="HOGENOM" id="CLU_000288_57_18_1"/>
<dbReference type="PROSITE" id="PS50082">
    <property type="entry name" value="WD_REPEATS_2"/>
    <property type="match status" value="4"/>
</dbReference>
<evidence type="ECO:0000256" key="2">
    <source>
        <dbReference type="ARBA" id="ARBA00022737"/>
    </source>
</evidence>
<organism evidence="4 5">
    <name type="scientific">Scleroderma citrinum Foug A</name>
    <dbReference type="NCBI Taxonomy" id="1036808"/>
    <lineage>
        <taxon>Eukaryota</taxon>
        <taxon>Fungi</taxon>
        <taxon>Dikarya</taxon>
        <taxon>Basidiomycota</taxon>
        <taxon>Agaricomycotina</taxon>
        <taxon>Agaricomycetes</taxon>
        <taxon>Agaricomycetidae</taxon>
        <taxon>Boletales</taxon>
        <taxon>Sclerodermatineae</taxon>
        <taxon>Sclerodermataceae</taxon>
        <taxon>Scleroderma</taxon>
    </lineage>
</organism>
<sequence>PDSTRVVSGSYDNTVRIWDADRGVEIGSPLQGHTSFVTSVAFSPDGRRKGSSHFSSCRDLVWDKVTSVAFSPDGRRIVSGSNGNTVGVWDADKGVQIGSPCQGHTSEVTSVAFSPDGMRIVSGSYDNTVRVWDADRGVEIGSSLQGHTEGVTSVAFSPNGTRIVSGSYDNTVRVWDA</sequence>
<dbReference type="STRING" id="1036808.A0A0C3D100"/>